<dbReference type="PANTHER" id="PTHR43671:SF13">
    <property type="entry name" value="SERINE_THREONINE-PROTEIN KINASE NEK2"/>
    <property type="match status" value="1"/>
</dbReference>
<dbReference type="PROSITE" id="PS00107">
    <property type="entry name" value="PROTEIN_KINASE_ATP"/>
    <property type="match status" value="1"/>
</dbReference>
<feature type="region of interest" description="Disordered" evidence="8">
    <location>
        <begin position="287"/>
        <end position="311"/>
    </location>
</feature>
<dbReference type="Proteomes" id="UP001501666">
    <property type="component" value="Unassembled WGS sequence"/>
</dbReference>
<dbReference type="CDD" id="cd14014">
    <property type="entry name" value="STKc_PknB_like"/>
    <property type="match status" value="1"/>
</dbReference>
<evidence type="ECO:0000256" key="2">
    <source>
        <dbReference type="ARBA" id="ARBA00012513"/>
    </source>
</evidence>
<dbReference type="EC" id="2.7.11.1" evidence="2"/>
<proteinExistence type="inferred from homology"/>
<feature type="binding site" evidence="7">
    <location>
        <position position="43"/>
    </location>
    <ligand>
        <name>ATP</name>
        <dbReference type="ChEBI" id="CHEBI:30616"/>
    </ligand>
</feature>
<comment type="caution">
    <text evidence="11">The sequence shown here is derived from an EMBL/GenBank/DDBJ whole genome shotgun (WGS) entry which is preliminary data.</text>
</comment>
<dbReference type="SMART" id="SM00220">
    <property type="entry name" value="S_TKc"/>
    <property type="match status" value="1"/>
</dbReference>
<dbReference type="PROSITE" id="PS00108">
    <property type="entry name" value="PROTEIN_KINASE_ST"/>
    <property type="match status" value="1"/>
</dbReference>
<keyword evidence="9" id="KW-1133">Transmembrane helix</keyword>
<dbReference type="InterPro" id="IPR008271">
    <property type="entry name" value="Ser/Thr_kinase_AS"/>
</dbReference>
<evidence type="ECO:0000256" key="9">
    <source>
        <dbReference type="SAM" id="Phobius"/>
    </source>
</evidence>
<dbReference type="Gene3D" id="1.10.510.10">
    <property type="entry name" value="Transferase(Phosphotransferase) domain 1"/>
    <property type="match status" value="1"/>
</dbReference>
<dbReference type="PANTHER" id="PTHR43671">
    <property type="entry name" value="SERINE/THREONINE-PROTEIN KINASE NEK"/>
    <property type="match status" value="1"/>
</dbReference>
<evidence type="ECO:0000256" key="7">
    <source>
        <dbReference type="PROSITE-ProRule" id="PRU10141"/>
    </source>
</evidence>
<feature type="region of interest" description="Disordered" evidence="8">
    <location>
        <begin position="358"/>
        <end position="463"/>
    </location>
</feature>
<dbReference type="PROSITE" id="PS50011">
    <property type="entry name" value="PROTEIN_KINASE_DOM"/>
    <property type="match status" value="1"/>
</dbReference>
<reference evidence="12" key="1">
    <citation type="journal article" date="2019" name="Int. J. Syst. Evol. Microbiol.">
        <title>The Global Catalogue of Microorganisms (GCM) 10K type strain sequencing project: providing services to taxonomists for standard genome sequencing and annotation.</title>
        <authorList>
            <consortium name="The Broad Institute Genomics Platform"/>
            <consortium name="The Broad Institute Genome Sequencing Center for Infectious Disease"/>
            <person name="Wu L."/>
            <person name="Ma J."/>
        </authorList>
    </citation>
    <scope>NUCLEOTIDE SEQUENCE [LARGE SCALE GENOMIC DNA]</scope>
    <source>
        <strain evidence="12">JCM 6835</strain>
    </source>
</reference>
<keyword evidence="4 7" id="KW-0547">Nucleotide-binding</keyword>
<keyword evidence="5" id="KW-0418">Kinase</keyword>
<name>A0ABP6DMA0_9ACTN</name>
<organism evidence="11 12">
    <name type="scientific">Nonomuraea recticatena</name>
    <dbReference type="NCBI Taxonomy" id="46178"/>
    <lineage>
        <taxon>Bacteria</taxon>
        <taxon>Bacillati</taxon>
        <taxon>Actinomycetota</taxon>
        <taxon>Actinomycetes</taxon>
        <taxon>Streptosporangiales</taxon>
        <taxon>Streptosporangiaceae</taxon>
        <taxon>Nonomuraea</taxon>
    </lineage>
</organism>
<evidence type="ECO:0000313" key="12">
    <source>
        <dbReference type="Proteomes" id="UP001501666"/>
    </source>
</evidence>
<keyword evidence="12" id="KW-1185">Reference proteome</keyword>
<dbReference type="RefSeq" id="WP_346143677.1">
    <property type="nucleotide sequence ID" value="NZ_BAAATE010000002.1"/>
</dbReference>
<sequence length="574" mass="60205">MAVGGAEDSLGSRYVLLDEIGAGAMGTVWRGRHRDSGEIVAVKLLRDSLSGDHELVLRFVQERNVMKSLRHPHIVAVRDFVIEGERLALVMDFVEGGDLRTLLQRQGTLPPAQAARLMAQVADALAAAHALDVVHRDVKPGNVLIDRATGQVRLTDFGVARIVHGPGLTQTTSVIGTPTYLSPEVADGSAPTAAVDVYALGLILYELLAGRPPFVGDHPMALLRQHATAAPRRLPGMPDVLWPVIAACTAKDPARRPAAAQVAAALRQAAPSLAAMPALPAVARGEAPSVTSEPLPATGPVPAPETVASGRRRWPRQRLAVVAAAAVALVLSAAAVAVVAPWRVPDAGASPSLAVASAVSTPQDPSPPLPEVGTPVGTEVGTPVGTAKSTPPSSPKERPARSRTQEATVSEQPERPATAKQPAPRVTSPRPRRTTEEPVDPPRESRQEDIAGEGTEPDWRCRPWISTGTGTGTEMSPCMAVVGEVLHLKGRIRGSTSVSSDIHVQLFNTDADANVSQPFICSGVSPSSEGEIVTCGPFTTTAARTGAKLDVRQRWKRTGTATFGGGAESPYTVW</sequence>
<feature type="transmembrane region" description="Helical" evidence="9">
    <location>
        <begin position="319"/>
        <end position="342"/>
    </location>
</feature>
<evidence type="ECO:0000259" key="10">
    <source>
        <dbReference type="PROSITE" id="PS50011"/>
    </source>
</evidence>
<feature type="domain" description="Protein kinase" evidence="10">
    <location>
        <begin position="14"/>
        <end position="273"/>
    </location>
</feature>
<dbReference type="Pfam" id="PF00069">
    <property type="entry name" value="Pkinase"/>
    <property type="match status" value="1"/>
</dbReference>
<dbReference type="EMBL" id="BAAATE010000002">
    <property type="protein sequence ID" value="GAA2647088.1"/>
    <property type="molecule type" value="Genomic_DNA"/>
</dbReference>
<keyword evidence="6 7" id="KW-0067">ATP-binding</keyword>
<evidence type="ECO:0000313" key="11">
    <source>
        <dbReference type="EMBL" id="GAA2647088.1"/>
    </source>
</evidence>
<feature type="compositionally biased region" description="Basic and acidic residues" evidence="8">
    <location>
        <begin position="395"/>
        <end position="404"/>
    </location>
</feature>
<gene>
    <name evidence="11" type="ORF">GCM10010412_010320</name>
</gene>
<dbReference type="SUPFAM" id="SSF56112">
    <property type="entry name" value="Protein kinase-like (PK-like)"/>
    <property type="match status" value="1"/>
</dbReference>
<keyword evidence="9" id="KW-0472">Membrane</keyword>
<protein>
    <recommendedName>
        <fullName evidence="2">non-specific serine/threonine protein kinase</fullName>
        <ecNumber evidence="2">2.7.11.1</ecNumber>
    </recommendedName>
</protein>
<feature type="compositionally biased region" description="Basic and acidic residues" evidence="8">
    <location>
        <begin position="433"/>
        <end position="449"/>
    </location>
</feature>
<evidence type="ECO:0000256" key="4">
    <source>
        <dbReference type="ARBA" id="ARBA00022741"/>
    </source>
</evidence>
<evidence type="ECO:0000256" key="1">
    <source>
        <dbReference type="ARBA" id="ARBA00010886"/>
    </source>
</evidence>
<evidence type="ECO:0000256" key="6">
    <source>
        <dbReference type="ARBA" id="ARBA00022840"/>
    </source>
</evidence>
<evidence type="ECO:0000256" key="5">
    <source>
        <dbReference type="ARBA" id="ARBA00022777"/>
    </source>
</evidence>
<dbReference type="InterPro" id="IPR000719">
    <property type="entry name" value="Prot_kinase_dom"/>
</dbReference>
<accession>A0ABP6DMA0</accession>
<keyword evidence="3" id="KW-0808">Transferase</keyword>
<dbReference type="InterPro" id="IPR050660">
    <property type="entry name" value="NEK_Ser/Thr_kinase"/>
</dbReference>
<dbReference type="InterPro" id="IPR017441">
    <property type="entry name" value="Protein_kinase_ATP_BS"/>
</dbReference>
<evidence type="ECO:0000256" key="8">
    <source>
        <dbReference type="SAM" id="MobiDB-lite"/>
    </source>
</evidence>
<keyword evidence="9" id="KW-0812">Transmembrane</keyword>
<evidence type="ECO:0000256" key="3">
    <source>
        <dbReference type="ARBA" id="ARBA00022679"/>
    </source>
</evidence>
<comment type="similarity">
    <text evidence="1">Belongs to the protein kinase superfamily. NEK Ser/Thr protein kinase family. NIMA subfamily.</text>
</comment>
<dbReference type="InterPro" id="IPR011009">
    <property type="entry name" value="Kinase-like_dom_sf"/>
</dbReference>